<keyword evidence="1" id="KW-0547">Nucleotide-binding</keyword>
<dbReference type="AlphaFoldDB" id="A0A1G8N527"/>
<dbReference type="InterPro" id="IPR027417">
    <property type="entry name" value="P-loop_NTPase"/>
</dbReference>
<dbReference type="PROSITE" id="PS00688">
    <property type="entry name" value="SIGMA54_INTERACT_3"/>
    <property type="match status" value="1"/>
</dbReference>
<proteinExistence type="predicted"/>
<dbReference type="Proteomes" id="UP000199705">
    <property type="component" value="Unassembled WGS sequence"/>
</dbReference>
<accession>A0A1G8N527</accession>
<dbReference type="PANTHER" id="PTHR32071">
    <property type="entry name" value="TRANSCRIPTIONAL REGULATORY PROTEIN"/>
    <property type="match status" value="1"/>
</dbReference>
<dbReference type="GO" id="GO:0005524">
    <property type="term" value="F:ATP binding"/>
    <property type="evidence" value="ECO:0007669"/>
    <property type="project" value="UniProtKB-KW"/>
</dbReference>
<dbReference type="GO" id="GO:0006355">
    <property type="term" value="P:regulation of DNA-templated transcription"/>
    <property type="evidence" value="ECO:0007669"/>
    <property type="project" value="InterPro"/>
</dbReference>
<organism evidence="6 7">
    <name type="scientific">Mucilaginibacter gossypii</name>
    <dbReference type="NCBI Taxonomy" id="551996"/>
    <lineage>
        <taxon>Bacteria</taxon>
        <taxon>Pseudomonadati</taxon>
        <taxon>Bacteroidota</taxon>
        <taxon>Sphingobacteriia</taxon>
        <taxon>Sphingobacteriales</taxon>
        <taxon>Sphingobacteriaceae</taxon>
        <taxon>Mucilaginibacter</taxon>
    </lineage>
</organism>
<keyword evidence="2" id="KW-0067">ATP-binding</keyword>
<keyword evidence="7" id="KW-1185">Reference proteome</keyword>
<protein>
    <recommendedName>
        <fullName evidence="5">Sigma-54 factor interaction domain-containing protein</fullName>
    </recommendedName>
</protein>
<keyword evidence="3" id="KW-0805">Transcription regulation</keyword>
<evidence type="ECO:0000259" key="5">
    <source>
        <dbReference type="PROSITE" id="PS50045"/>
    </source>
</evidence>
<dbReference type="Gene3D" id="1.10.8.60">
    <property type="match status" value="1"/>
</dbReference>
<dbReference type="InterPro" id="IPR058031">
    <property type="entry name" value="AAA_lid_NorR"/>
</dbReference>
<evidence type="ECO:0000313" key="7">
    <source>
        <dbReference type="Proteomes" id="UP000199705"/>
    </source>
</evidence>
<keyword evidence="4" id="KW-0804">Transcription</keyword>
<dbReference type="SUPFAM" id="SSF52540">
    <property type="entry name" value="P-loop containing nucleoside triphosphate hydrolases"/>
    <property type="match status" value="1"/>
</dbReference>
<gene>
    <name evidence="6" type="ORF">SAMN05192573_13119</name>
</gene>
<dbReference type="EMBL" id="FNCG01000031">
    <property type="protein sequence ID" value="SDI75389.1"/>
    <property type="molecule type" value="Genomic_DNA"/>
</dbReference>
<dbReference type="InterPro" id="IPR025944">
    <property type="entry name" value="Sigma_54_int_dom_CS"/>
</dbReference>
<dbReference type="Gene3D" id="1.10.10.60">
    <property type="entry name" value="Homeodomain-like"/>
    <property type="match status" value="1"/>
</dbReference>
<feature type="domain" description="Sigma-54 factor interaction" evidence="5">
    <location>
        <begin position="1"/>
        <end position="67"/>
    </location>
</feature>
<dbReference type="STRING" id="551996.SAMN05192573_13119"/>
<evidence type="ECO:0000256" key="3">
    <source>
        <dbReference type="ARBA" id="ARBA00023015"/>
    </source>
</evidence>
<evidence type="ECO:0000256" key="4">
    <source>
        <dbReference type="ARBA" id="ARBA00023163"/>
    </source>
</evidence>
<dbReference type="InterPro" id="IPR002078">
    <property type="entry name" value="Sigma_54_int"/>
</dbReference>
<evidence type="ECO:0000256" key="1">
    <source>
        <dbReference type="ARBA" id="ARBA00022741"/>
    </source>
</evidence>
<name>A0A1G8N527_9SPHI</name>
<dbReference type="Pfam" id="PF25601">
    <property type="entry name" value="AAA_lid_14"/>
    <property type="match status" value="1"/>
</dbReference>
<sequence length="162" mass="18348">MFPILLPALRERTDDILLLAVFFAWKLCKKIGKPFRGIDEKAMDELQQCQWPGNIRELENVIEQAVIINDGQSLLGLGRQLTDRISTKNNDHIEAPSTLHLPKTLSEIKRLQQQTERENILSILKIANGRIRGKNGAAELLNLKPTTLESRMEKLGISKSNI</sequence>
<dbReference type="PROSITE" id="PS50045">
    <property type="entry name" value="SIGMA54_INTERACT_4"/>
    <property type="match status" value="1"/>
</dbReference>
<evidence type="ECO:0000313" key="6">
    <source>
        <dbReference type="EMBL" id="SDI75389.1"/>
    </source>
</evidence>
<dbReference type="RefSeq" id="WP_091176266.1">
    <property type="nucleotide sequence ID" value="NZ_FNCG01000031.1"/>
</dbReference>
<reference evidence="7" key="1">
    <citation type="submission" date="2016-10" db="EMBL/GenBank/DDBJ databases">
        <authorList>
            <person name="Varghese N."/>
            <person name="Submissions S."/>
        </authorList>
    </citation>
    <scope>NUCLEOTIDE SEQUENCE [LARGE SCALE GENOMIC DNA]</scope>
    <source>
        <strain evidence="7">Gh-67</strain>
    </source>
</reference>
<evidence type="ECO:0000256" key="2">
    <source>
        <dbReference type="ARBA" id="ARBA00022840"/>
    </source>
</evidence>